<protein>
    <submittedName>
        <fullName evidence="1">AraC family transcriptional regulator</fullName>
    </submittedName>
</protein>
<evidence type="ECO:0000313" key="2">
    <source>
        <dbReference type="Proteomes" id="UP000682782"/>
    </source>
</evidence>
<gene>
    <name evidence="1" type="ORF">JYE49_00910</name>
</gene>
<proteinExistence type="predicted"/>
<reference evidence="1" key="1">
    <citation type="submission" date="2021-01" db="EMBL/GenBank/DDBJ databases">
        <title>Complete genome sequence of Clostridiales bacterium R-7.</title>
        <authorList>
            <person name="Mahoney-Kurpe S.C."/>
            <person name="Palevich N."/>
            <person name="Koike S."/>
            <person name="Moon C.D."/>
            <person name="Attwood G.T."/>
        </authorList>
    </citation>
    <scope>NUCLEOTIDE SEQUENCE</scope>
    <source>
        <strain evidence="1">R-7</strain>
    </source>
</reference>
<organism evidence="1 2">
    <name type="scientific">Aristaeella hokkaidonensis</name>
    <dbReference type="NCBI Taxonomy" id="3046382"/>
    <lineage>
        <taxon>Bacteria</taxon>
        <taxon>Bacillati</taxon>
        <taxon>Bacillota</taxon>
        <taxon>Clostridia</taxon>
        <taxon>Eubacteriales</taxon>
        <taxon>Aristaeellaceae</taxon>
        <taxon>Aristaeella</taxon>
    </lineage>
</organism>
<dbReference type="Proteomes" id="UP000682782">
    <property type="component" value="Chromosome"/>
</dbReference>
<sequence length="296" mass="33885">MEWIAAMQRAITYMEEHLLEEINYEDVAKHVHTSCYEFHRAFSFLTGITANAYIRNRRLSLAGREIVETDASITDIALKYGYETPESFTKAFARFHGIAPSFARQKSAKLVLFNPLTIKLTVEGGKSMDYRIVQTEQQKFIAMVRSFPIEIINDDDNHDVADFWEECNQKNLIGPMCGLRPDGKRDLYGLCSPTKEGKDTFEYGIGVLLDGDTAAFDLAEMEKAGYSVWDVKPGTYVVFDCVGEDGDCITETWSKFYKEFLPQMGYEASEETDYEIYFEKGRPGIFCELWIPVKKK</sequence>
<evidence type="ECO:0000313" key="1">
    <source>
        <dbReference type="EMBL" id="QUC67305.1"/>
    </source>
</evidence>
<keyword evidence="2" id="KW-1185">Reference proteome</keyword>
<name>A0AC61N3B6_9FIRM</name>
<accession>A0AC61N3B6</accession>
<dbReference type="EMBL" id="CP068393">
    <property type="protein sequence ID" value="QUC67305.1"/>
    <property type="molecule type" value="Genomic_DNA"/>
</dbReference>